<feature type="transmembrane region" description="Helical" evidence="1">
    <location>
        <begin position="25"/>
        <end position="42"/>
    </location>
</feature>
<keyword evidence="1" id="KW-1133">Transmembrane helix</keyword>
<evidence type="ECO:0000313" key="3">
    <source>
        <dbReference type="Proteomes" id="UP000013101"/>
    </source>
</evidence>
<comment type="caution">
    <text evidence="2">The sequence shown here is derived from an EMBL/GenBank/DDBJ whole genome shotgun (WGS) entry which is preliminary data.</text>
</comment>
<dbReference type="Proteomes" id="UP000013101">
    <property type="component" value="Unassembled WGS sequence"/>
</dbReference>
<gene>
    <name evidence="2" type="ORF">F897_02598</name>
</gene>
<dbReference type="PATRIC" id="fig|1217693.3.peg.2516"/>
<dbReference type="AlphaFoldDB" id="N9P298"/>
<evidence type="ECO:0000313" key="2">
    <source>
        <dbReference type="EMBL" id="ENX08190.1"/>
    </source>
</evidence>
<keyword evidence="1" id="KW-0812">Transmembrane</keyword>
<protein>
    <submittedName>
        <fullName evidence="2">Uncharacterized protein</fullName>
    </submittedName>
</protein>
<organism evidence="2 3">
    <name type="scientific">Acinetobacter variabilis</name>
    <dbReference type="NCBI Taxonomy" id="70346"/>
    <lineage>
        <taxon>Bacteria</taxon>
        <taxon>Pseudomonadati</taxon>
        <taxon>Pseudomonadota</taxon>
        <taxon>Gammaproteobacteria</taxon>
        <taxon>Moraxellales</taxon>
        <taxon>Moraxellaceae</taxon>
        <taxon>Acinetobacter</taxon>
    </lineage>
</organism>
<dbReference type="HOGENOM" id="CLU_2893648_0_0_6"/>
<proteinExistence type="predicted"/>
<sequence length="75" mass="8801">MSQFYCYFVSIISILLHNSTTKMKIYTIPIFVLMVGLLGYCVHQQAETRKHEELHQILKEVQHSTKLLNANRPRP</sequence>
<evidence type="ECO:0000256" key="1">
    <source>
        <dbReference type="SAM" id="Phobius"/>
    </source>
</evidence>
<name>N9P298_9GAMM</name>
<reference evidence="2 3" key="1">
    <citation type="submission" date="2013-02" db="EMBL/GenBank/DDBJ databases">
        <title>The Genome Sequence of Acinetobacter sp. NIPH 2171.</title>
        <authorList>
            <consortium name="The Broad Institute Genome Sequencing Platform"/>
            <consortium name="The Broad Institute Genome Sequencing Center for Infectious Disease"/>
            <person name="Cerqueira G."/>
            <person name="Feldgarden M."/>
            <person name="Courvalin P."/>
            <person name="Perichon B."/>
            <person name="Grillot-Courvalin C."/>
            <person name="Clermont D."/>
            <person name="Rocha E."/>
            <person name="Yoon E.-J."/>
            <person name="Nemec A."/>
            <person name="Walker B."/>
            <person name="Young S.K."/>
            <person name="Zeng Q."/>
            <person name="Gargeya S."/>
            <person name="Fitzgerald M."/>
            <person name="Haas B."/>
            <person name="Abouelleil A."/>
            <person name="Alvarado L."/>
            <person name="Arachchi H.M."/>
            <person name="Berlin A.M."/>
            <person name="Chapman S.B."/>
            <person name="Dewar J."/>
            <person name="Goldberg J."/>
            <person name="Griggs A."/>
            <person name="Gujja S."/>
            <person name="Hansen M."/>
            <person name="Howarth C."/>
            <person name="Imamovic A."/>
            <person name="Larimer J."/>
            <person name="McCowan C."/>
            <person name="Murphy C."/>
            <person name="Neiman D."/>
            <person name="Pearson M."/>
            <person name="Priest M."/>
            <person name="Roberts A."/>
            <person name="Saif S."/>
            <person name="Shea T."/>
            <person name="Sisk P."/>
            <person name="Sykes S."/>
            <person name="Wortman J."/>
            <person name="Nusbaum C."/>
            <person name="Birren B."/>
        </authorList>
    </citation>
    <scope>NUCLEOTIDE SEQUENCE [LARGE SCALE GENOMIC DNA]</scope>
    <source>
        <strain evidence="2 3">NIPH 2171</strain>
    </source>
</reference>
<dbReference type="EMBL" id="APRS01000014">
    <property type="protein sequence ID" value="ENX08190.1"/>
    <property type="molecule type" value="Genomic_DNA"/>
</dbReference>
<keyword evidence="1" id="KW-0472">Membrane</keyword>
<accession>N9P298</accession>